<comment type="caution">
    <text evidence="1">The sequence shown here is derived from an EMBL/GenBank/DDBJ whole genome shotgun (WGS) entry which is preliminary data.</text>
</comment>
<protein>
    <submittedName>
        <fullName evidence="1">Uncharacterized protein</fullName>
    </submittedName>
</protein>
<sequence length="90" mass="9280">MTAPFSLPLPEVRLQFEDYQLGITPPLASPHAKIGVAHDGPLTPQRLPPPLQVAQTYGGGPLADAAAIALIQTAPVICLRVPGGVGAVRP</sequence>
<proteinExistence type="predicted"/>
<organism evidence="1 2">
    <name type="scientific">Deinococcus lacus</name>
    <dbReference type="NCBI Taxonomy" id="392561"/>
    <lineage>
        <taxon>Bacteria</taxon>
        <taxon>Thermotogati</taxon>
        <taxon>Deinococcota</taxon>
        <taxon>Deinococci</taxon>
        <taxon>Deinococcales</taxon>
        <taxon>Deinococcaceae</taxon>
        <taxon>Deinococcus</taxon>
    </lineage>
</organism>
<dbReference type="Proteomes" id="UP001596297">
    <property type="component" value="Unassembled WGS sequence"/>
</dbReference>
<keyword evidence="2" id="KW-1185">Reference proteome</keyword>
<reference evidence="2" key="1">
    <citation type="journal article" date="2019" name="Int. J. Syst. Evol. Microbiol.">
        <title>The Global Catalogue of Microorganisms (GCM) 10K type strain sequencing project: providing services to taxonomists for standard genome sequencing and annotation.</title>
        <authorList>
            <consortium name="The Broad Institute Genomics Platform"/>
            <consortium name="The Broad Institute Genome Sequencing Center for Infectious Disease"/>
            <person name="Wu L."/>
            <person name="Ma J."/>
        </authorList>
    </citation>
    <scope>NUCLEOTIDE SEQUENCE [LARGE SCALE GENOMIC DNA]</scope>
    <source>
        <strain evidence="2">CGMCC 1.15772</strain>
    </source>
</reference>
<accession>A0ABW1YDJ0</accession>
<evidence type="ECO:0000313" key="1">
    <source>
        <dbReference type="EMBL" id="MFC6592411.1"/>
    </source>
</evidence>
<dbReference type="RefSeq" id="WP_380083437.1">
    <property type="nucleotide sequence ID" value="NZ_JBHSWD010000001.1"/>
</dbReference>
<evidence type="ECO:0000313" key="2">
    <source>
        <dbReference type="Proteomes" id="UP001596297"/>
    </source>
</evidence>
<gene>
    <name evidence="1" type="ORF">ACFP81_10670</name>
</gene>
<name>A0ABW1YDJ0_9DEIO</name>
<dbReference type="EMBL" id="JBHSWD010000001">
    <property type="protein sequence ID" value="MFC6592411.1"/>
    <property type="molecule type" value="Genomic_DNA"/>
</dbReference>